<evidence type="ECO:0000256" key="2">
    <source>
        <dbReference type="SAM" id="Phobius"/>
    </source>
</evidence>
<keyword evidence="2" id="KW-1133">Transmembrane helix</keyword>
<dbReference type="GO" id="GO:0005615">
    <property type="term" value="C:extracellular space"/>
    <property type="evidence" value="ECO:0007669"/>
    <property type="project" value="TreeGrafter"/>
</dbReference>
<gene>
    <name evidence="3" type="ORF">MENT_LOCUS31349</name>
</gene>
<keyword evidence="2" id="KW-0472">Membrane</keyword>
<proteinExistence type="inferred from homology"/>
<dbReference type="OrthoDB" id="408532at2759"/>
<dbReference type="InterPro" id="IPR008979">
    <property type="entry name" value="Galactose-bd-like_sf"/>
</dbReference>
<accession>A0A6V7VY97</accession>
<sequence>MEIIYTKIFKNIFYNIVALLLFQTSYFSFAILFGQQNEIRLLESLDGLWTFVREPANSEGIGIINNWAEMDLSFKFENATKIPVPAAYNDLSFERDLQNHVGWVWYQRHYWLPSTLINNQNNRPRSFFTFWKCSVFCYSVFKWQGNWKACRRTFTFPI</sequence>
<comment type="caution">
    <text evidence="3">The sequence shown here is derived from an EMBL/GenBank/DDBJ whole genome shotgun (WGS) entry which is preliminary data.</text>
</comment>
<evidence type="ECO:0000313" key="3">
    <source>
        <dbReference type="EMBL" id="CAD2179348.1"/>
    </source>
</evidence>
<evidence type="ECO:0000256" key="1">
    <source>
        <dbReference type="ARBA" id="ARBA00007401"/>
    </source>
</evidence>
<dbReference type="Gene3D" id="2.60.120.260">
    <property type="entry name" value="Galactose-binding domain-like"/>
    <property type="match status" value="1"/>
</dbReference>
<reference evidence="3 4" key="1">
    <citation type="submission" date="2020-08" db="EMBL/GenBank/DDBJ databases">
        <authorList>
            <person name="Koutsovoulos G."/>
            <person name="Danchin GJ E."/>
        </authorList>
    </citation>
    <scope>NUCLEOTIDE SEQUENCE [LARGE SCALE GENOMIC DNA]</scope>
</reference>
<dbReference type="SUPFAM" id="SSF49785">
    <property type="entry name" value="Galactose-binding domain-like"/>
    <property type="match status" value="1"/>
</dbReference>
<name>A0A6V7VY97_MELEN</name>
<organism evidence="3 4">
    <name type="scientific">Meloidogyne enterolobii</name>
    <name type="common">Root-knot nematode worm</name>
    <name type="synonym">Meloidogyne mayaguensis</name>
    <dbReference type="NCBI Taxonomy" id="390850"/>
    <lineage>
        <taxon>Eukaryota</taxon>
        <taxon>Metazoa</taxon>
        <taxon>Ecdysozoa</taxon>
        <taxon>Nematoda</taxon>
        <taxon>Chromadorea</taxon>
        <taxon>Rhabditida</taxon>
        <taxon>Tylenchina</taxon>
        <taxon>Tylenchomorpha</taxon>
        <taxon>Tylenchoidea</taxon>
        <taxon>Meloidogynidae</taxon>
        <taxon>Meloidogyninae</taxon>
        <taxon>Meloidogyne</taxon>
    </lineage>
</organism>
<dbReference type="PANTHER" id="PTHR10066">
    <property type="entry name" value="BETA-GLUCURONIDASE"/>
    <property type="match status" value="1"/>
</dbReference>
<protein>
    <submittedName>
        <fullName evidence="3">Uncharacterized protein</fullName>
    </submittedName>
</protein>
<dbReference type="EMBL" id="CAJEWN010000341">
    <property type="protein sequence ID" value="CAD2179348.1"/>
    <property type="molecule type" value="Genomic_DNA"/>
</dbReference>
<evidence type="ECO:0000313" key="4">
    <source>
        <dbReference type="Proteomes" id="UP000580250"/>
    </source>
</evidence>
<dbReference type="GO" id="GO:0030246">
    <property type="term" value="F:carbohydrate binding"/>
    <property type="evidence" value="ECO:0007669"/>
    <property type="project" value="TreeGrafter"/>
</dbReference>
<comment type="similarity">
    <text evidence="1">Belongs to the glycosyl hydrolase 2 family.</text>
</comment>
<dbReference type="GO" id="GO:0019391">
    <property type="term" value="P:glucuronoside catabolic process"/>
    <property type="evidence" value="ECO:0007669"/>
    <property type="project" value="TreeGrafter"/>
</dbReference>
<keyword evidence="2" id="KW-0812">Transmembrane</keyword>
<dbReference type="Proteomes" id="UP000580250">
    <property type="component" value="Unassembled WGS sequence"/>
</dbReference>
<dbReference type="AlphaFoldDB" id="A0A6V7VY97"/>
<feature type="transmembrane region" description="Helical" evidence="2">
    <location>
        <begin position="12"/>
        <end position="34"/>
    </location>
</feature>
<dbReference type="GO" id="GO:0004566">
    <property type="term" value="F:beta-glucuronidase activity"/>
    <property type="evidence" value="ECO:0007669"/>
    <property type="project" value="TreeGrafter"/>
</dbReference>
<dbReference type="PANTHER" id="PTHR10066:SF67">
    <property type="entry name" value="BETA-GLUCURONIDASE"/>
    <property type="match status" value="1"/>
</dbReference>